<keyword evidence="2" id="KW-1185">Reference proteome</keyword>
<proteinExistence type="predicted"/>
<reference evidence="1 2" key="1">
    <citation type="submission" date="2012-05" db="EMBL/GenBank/DDBJ databases">
        <title>Recombination and specialization in a pathogen metapopulation.</title>
        <authorList>
            <person name="Gardiner A."/>
            <person name="Kemen E."/>
            <person name="Schultz-Larsen T."/>
            <person name="MacLean D."/>
            <person name="Van Oosterhout C."/>
            <person name="Jones J.D.G."/>
        </authorList>
    </citation>
    <scope>NUCLEOTIDE SEQUENCE [LARGE SCALE GENOMIC DNA]</scope>
    <source>
        <strain evidence="1 2">Ac Nc2</strain>
    </source>
</reference>
<dbReference type="OrthoDB" id="98240at2759"/>
<evidence type="ECO:0000313" key="2">
    <source>
        <dbReference type="Proteomes" id="UP000053237"/>
    </source>
</evidence>
<comment type="caution">
    <text evidence="1">The sequence shown here is derived from an EMBL/GenBank/DDBJ whole genome shotgun (WGS) entry which is preliminary data.</text>
</comment>
<name>A0A024G6W5_9STRA</name>
<dbReference type="EMBL" id="CAIX01000037">
    <property type="protein sequence ID" value="CCI42621.1"/>
    <property type="molecule type" value="Genomic_DNA"/>
</dbReference>
<accession>A0A024G6W5</accession>
<gene>
    <name evidence="1" type="ORF">BN9_034050</name>
</gene>
<sequence>MQPPIPSKWLYEPHVRSRTELLEQRRAERLAIECLETPHRSFAHVNKLERDCLQTSGSYFTISNPIGSGSGPFTRSELLMRRREERVTNEEEKYVLTHTARLRQRPNAEGLAFWWRKMRGYVADTHDIEGSIRLNWNAARMKRVLPVDPMKEHCPAAIMERNKLLKQKNSFAEKVTHNIQTEDATSRGSRYRKTQLDVYSGHTSNMHTDVGRQKLAGRKLYIQSIAQRQLLNERMHDQVSRKCLQESQRIERPEIADVTTVTEVRQPIRCRGFINA</sequence>
<evidence type="ECO:0000313" key="1">
    <source>
        <dbReference type="EMBL" id="CCI42621.1"/>
    </source>
</evidence>
<dbReference type="AlphaFoldDB" id="A0A024G6W5"/>
<protein>
    <submittedName>
        <fullName evidence="1">Uncharacterized protein</fullName>
    </submittedName>
</protein>
<dbReference type="InParanoid" id="A0A024G6W5"/>
<organism evidence="1 2">
    <name type="scientific">Albugo candida</name>
    <dbReference type="NCBI Taxonomy" id="65357"/>
    <lineage>
        <taxon>Eukaryota</taxon>
        <taxon>Sar</taxon>
        <taxon>Stramenopiles</taxon>
        <taxon>Oomycota</taxon>
        <taxon>Peronosporomycetes</taxon>
        <taxon>Albuginales</taxon>
        <taxon>Albuginaceae</taxon>
        <taxon>Albugo</taxon>
    </lineage>
</organism>
<dbReference type="Proteomes" id="UP000053237">
    <property type="component" value="Unassembled WGS sequence"/>
</dbReference>